<name>A0ABT4UIH6_9BACT</name>
<reference evidence="2 3" key="1">
    <citation type="submission" date="2022-12" db="EMBL/GenBank/DDBJ databases">
        <title>Chitinophagaceae gen. sp. nov., a new member of the family Chitinophagaceae, isolated from soil in a chemical factory.</title>
        <authorList>
            <person name="Ke Z."/>
        </authorList>
    </citation>
    <scope>NUCLEOTIDE SEQUENCE [LARGE SCALE GENOMIC DNA]</scope>
    <source>
        <strain evidence="2 3">LY-5</strain>
    </source>
</reference>
<dbReference type="PANTHER" id="PTHR22916:SF3">
    <property type="entry name" value="UDP-GLCNAC:BETAGAL BETA-1,3-N-ACETYLGLUCOSAMINYLTRANSFERASE-LIKE PROTEIN 1"/>
    <property type="match status" value="1"/>
</dbReference>
<dbReference type="InterPro" id="IPR001173">
    <property type="entry name" value="Glyco_trans_2-like"/>
</dbReference>
<dbReference type="PANTHER" id="PTHR22916">
    <property type="entry name" value="GLYCOSYLTRANSFERASE"/>
    <property type="match status" value="1"/>
</dbReference>
<sequence>MKVSIITVCYNSEKTIADTLDSVQIQNYPDIELIVIDGKSTDGTLAIIEKYRNIVSQWLSEPDNGIYDAMNKGIKLATGDIVGILNSDDVFANNNVVSKIVDAFKKNPDTYCTYGDLIYVDKAKSKIKRYWKAKAGGINDFYKGWAPPHPTFYVRRNVFDICGYYTTDFEVVADYEFMLRVMVKHQLKATYIPHILVWMRIGGKSNESLKNRRQSFMDSYLAWEKNGLKPKYYTIYLKMACKIYQYFNHKIDKKPLH</sequence>
<feature type="domain" description="Glycosyltransferase 2-like" evidence="1">
    <location>
        <begin position="4"/>
        <end position="123"/>
    </location>
</feature>
<comment type="caution">
    <text evidence="2">The sequence shown here is derived from an EMBL/GenBank/DDBJ whole genome shotgun (WGS) entry which is preliminary data.</text>
</comment>
<accession>A0ABT4UIH6</accession>
<dbReference type="Proteomes" id="UP001210231">
    <property type="component" value="Unassembled WGS sequence"/>
</dbReference>
<protein>
    <submittedName>
        <fullName evidence="2">Glycosyltransferase family 2 protein</fullName>
    </submittedName>
</protein>
<dbReference type="EMBL" id="JAQGEF010000007">
    <property type="protein sequence ID" value="MDA3614642.1"/>
    <property type="molecule type" value="Genomic_DNA"/>
</dbReference>
<gene>
    <name evidence="2" type="ORF">O3P16_07470</name>
</gene>
<proteinExistence type="predicted"/>
<organism evidence="2 3">
    <name type="scientific">Polluticaenibacter yanchengensis</name>
    <dbReference type="NCBI Taxonomy" id="3014562"/>
    <lineage>
        <taxon>Bacteria</taxon>
        <taxon>Pseudomonadati</taxon>
        <taxon>Bacteroidota</taxon>
        <taxon>Chitinophagia</taxon>
        <taxon>Chitinophagales</taxon>
        <taxon>Chitinophagaceae</taxon>
        <taxon>Polluticaenibacter</taxon>
    </lineage>
</organism>
<evidence type="ECO:0000313" key="3">
    <source>
        <dbReference type="Proteomes" id="UP001210231"/>
    </source>
</evidence>
<dbReference type="SUPFAM" id="SSF53448">
    <property type="entry name" value="Nucleotide-diphospho-sugar transferases"/>
    <property type="match status" value="1"/>
</dbReference>
<keyword evidence="3" id="KW-1185">Reference proteome</keyword>
<dbReference type="InterPro" id="IPR029044">
    <property type="entry name" value="Nucleotide-diphossugar_trans"/>
</dbReference>
<dbReference type="CDD" id="cd06433">
    <property type="entry name" value="GT_2_WfgS_like"/>
    <property type="match status" value="1"/>
</dbReference>
<evidence type="ECO:0000313" key="2">
    <source>
        <dbReference type="EMBL" id="MDA3614642.1"/>
    </source>
</evidence>
<dbReference type="Gene3D" id="3.90.550.10">
    <property type="entry name" value="Spore Coat Polysaccharide Biosynthesis Protein SpsA, Chain A"/>
    <property type="match status" value="1"/>
</dbReference>
<dbReference type="RefSeq" id="WP_407030968.1">
    <property type="nucleotide sequence ID" value="NZ_JAQGEF010000007.1"/>
</dbReference>
<evidence type="ECO:0000259" key="1">
    <source>
        <dbReference type="Pfam" id="PF00535"/>
    </source>
</evidence>
<dbReference type="Pfam" id="PF00535">
    <property type="entry name" value="Glycos_transf_2"/>
    <property type="match status" value="1"/>
</dbReference>